<evidence type="ECO:0000256" key="7">
    <source>
        <dbReference type="ARBA" id="ARBA00023212"/>
    </source>
</evidence>
<dbReference type="PANTHER" id="PTHR14885:SF3">
    <property type="entry name" value="CILIA- AND FLAGELLA-ASSOCIATED PROTEIN 44"/>
    <property type="match status" value="1"/>
</dbReference>
<feature type="region of interest" description="Disordered" evidence="10">
    <location>
        <begin position="145"/>
        <end position="192"/>
    </location>
</feature>
<feature type="non-terminal residue" evidence="11">
    <location>
        <position position="1"/>
    </location>
</feature>
<keyword evidence="5" id="KW-0677">Repeat</keyword>
<feature type="coiled-coil region" evidence="9">
    <location>
        <begin position="744"/>
        <end position="792"/>
    </location>
</feature>
<keyword evidence="7" id="KW-0206">Cytoskeleton</keyword>
<evidence type="ECO:0000313" key="11">
    <source>
        <dbReference type="EMBL" id="VFV18401.1"/>
    </source>
</evidence>
<dbReference type="GO" id="GO:0005929">
    <property type="term" value="C:cilium"/>
    <property type="evidence" value="ECO:0007669"/>
    <property type="project" value="UniProtKB-SubCell"/>
</dbReference>
<evidence type="ECO:0000256" key="6">
    <source>
        <dbReference type="ARBA" id="ARBA00023054"/>
    </source>
</evidence>
<gene>
    <name evidence="11" type="ORF">LYPA_23C014465</name>
</gene>
<reference evidence="11 12" key="1">
    <citation type="submission" date="2019-01" db="EMBL/GenBank/DDBJ databases">
        <authorList>
            <person name="Alioto T."/>
            <person name="Alioto T."/>
        </authorList>
    </citation>
    <scope>NUCLEOTIDE SEQUENCE [LARGE SCALE GENOMIC DNA]</scope>
</reference>
<name>A0A485MC98_LYNPA</name>
<feature type="region of interest" description="Disordered" evidence="10">
    <location>
        <begin position="594"/>
        <end position="631"/>
    </location>
</feature>
<proteinExistence type="predicted"/>
<keyword evidence="4" id="KW-0853">WD repeat</keyword>
<evidence type="ECO:0000256" key="10">
    <source>
        <dbReference type="SAM" id="MobiDB-lite"/>
    </source>
</evidence>
<evidence type="ECO:0000256" key="9">
    <source>
        <dbReference type="SAM" id="Coils"/>
    </source>
</evidence>
<evidence type="ECO:0000256" key="3">
    <source>
        <dbReference type="ARBA" id="ARBA00022490"/>
    </source>
</evidence>
<feature type="compositionally biased region" description="Basic and acidic residues" evidence="10">
    <location>
        <begin position="156"/>
        <end position="183"/>
    </location>
</feature>
<protein>
    <submittedName>
        <fullName evidence="11">Uncharacterized protein</fullName>
    </submittedName>
</protein>
<evidence type="ECO:0000313" key="12">
    <source>
        <dbReference type="Proteomes" id="UP000386466"/>
    </source>
</evidence>
<feature type="coiled-coil region" evidence="9">
    <location>
        <begin position="654"/>
        <end position="709"/>
    </location>
</feature>
<evidence type="ECO:0000256" key="5">
    <source>
        <dbReference type="ARBA" id="ARBA00022737"/>
    </source>
</evidence>
<keyword evidence="8" id="KW-0966">Cell projection</keyword>
<evidence type="ECO:0000256" key="8">
    <source>
        <dbReference type="ARBA" id="ARBA00023273"/>
    </source>
</evidence>
<evidence type="ECO:0000256" key="4">
    <source>
        <dbReference type="ARBA" id="ARBA00022574"/>
    </source>
</evidence>
<keyword evidence="12" id="KW-1185">Reference proteome</keyword>
<keyword evidence="3" id="KW-0963">Cytoplasm</keyword>
<dbReference type="PANTHER" id="PTHR14885">
    <property type="entry name" value="CILIA- AND FLAGELLA-ASSOCIATED PROTEIN 43-RELATED"/>
    <property type="match status" value="1"/>
</dbReference>
<dbReference type="EMBL" id="CAAGRJ010000841">
    <property type="protein sequence ID" value="VFV18401.1"/>
    <property type="molecule type" value="Genomic_DNA"/>
</dbReference>
<dbReference type="GO" id="GO:0005856">
    <property type="term" value="C:cytoskeleton"/>
    <property type="evidence" value="ECO:0007669"/>
    <property type="project" value="UniProtKB-SubCell"/>
</dbReference>
<feature type="compositionally biased region" description="Acidic residues" evidence="10">
    <location>
        <begin position="598"/>
        <end position="631"/>
    </location>
</feature>
<organism evidence="11 12">
    <name type="scientific">Lynx pardinus</name>
    <name type="common">Iberian lynx</name>
    <name type="synonym">Felis pardina</name>
    <dbReference type="NCBI Taxonomy" id="191816"/>
    <lineage>
        <taxon>Eukaryota</taxon>
        <taxon>Metazoa</taxon>
        <taxon>Chordata</taxon>
        <taxon>Craniata</taxon>
        <taxon>Vertebrata</taxon>
        <taxon>Euteleostomi</taxon>
        <taxon>Mammalia</taxon>
        <taxon>Eutheria</taxon>
        <taxon>Laurasiatheria</taxon>
        <taxon>Carnivora</taxon>
        <taxon>Feliformia</taxon>
        <taxon>Felidae</taxon>
        <taxon>Felinae</taxon>
        <taxon>Lynx</taxon>
    </lineage>
</organism>
<evidence type="ECO:0000256" key="2">
    <source>
        <dbReference type="ARBA" id="ARBA00004245"/>
    </source>
</evidence>
<feature type="coiled-coil region" evidence="9">
    <location>
        <begin position="510"/>
        <end position="562"/>
    </location>
</feature>
<dbReference type="AlphaFoldDB" id="A0A485MC98"/>
<feature type="coiled-coil region" evidence="9">
    <location>
        <begin position="865"/>
        <end position="928"/>
    </location>
</feature>
<feature type="coiled-coil region" evidence="9">
    <location>
        <begin position="33"/>
        <end position="60"/>
    </location>
</feature>
<feature type="region of interest" description="Disordered" evidence="10">
    <location>
        <begin position="1"/>
        <end position="24"/>
    </location>
</feature>
<dbReference type="Proteomes" id="UP000386466">
    <property type="component" value="Unassembled WGS sequence"/>
</dbReference>
<sequence>FGIEAEPIPEDIEDPKAYSIENARRKREHDKLMKEVEEIKAGKREKLKALRNEFQQLLEMNKELPKHMQFKRTDFDLDSKIRAEIGRKTAHKIQQVEKELAWEKEKHQLGLMKLQNRFRDSLESDTIVVHAIQSDHKISSYRLVKPSKYSKSKRPSQSERRTSKLERFEKEGAGRKDSQKDTGESINVPEESIIDKGKKFRPKTLSEIMVENQIEKTRKLILKAERAQFKIQQRRKEWEELYKSKPQDDYEDPKDVQAIKEAQLYMGDFNLKTAPDYKIPEHMRVNAAKKEEELGHLDSMAHSKKMHMNKCILSLRDLKVAVIEEIQCLVQELKSIQSTLHISKHIPIPEVPQIHPEEVPEKRFHYDEEILLNFKQQRMTIQDEKPSELEQRRSTDAGGGFLKLFSGKDGDLTTRDSLSRSSRALSLIGDTPKLMEFEKADPIDLELEIMKRDEIKHVYMQEYLTNRIKELIVTFDAELRLLRHQKLKLDIQMKLSDLHHVTLFQEMLLLKNFEKQENILQERVNSLDKEEQDMQWKINETLKEMEEKKNEITKLQDQEKALYAGFQAALGENNKFTSFLMKVLKKRIKRVKKKEVEGDADEEEDSDESSEEESSLESDEDESGSDDEVFDDSICPTNCDVGLFELALQLREKRLDIEESLVEEKKIIDNLKKEYDTLSKKVKIVATNLNAAEEALEAYQREKQQRLNELLVVVPLKLHQIEHIVFGEIPNDLSGTLVFSNHSLGRLQERIRQLHEENSKQQKLNKECRERRKQLIREKREMAKTISKMEETVRQLMISKFGRVIDLEALQTLSVNTTLEELKIKKLQKELSNAKEMKMWEEKIAQVRWELMMKTKEHTKKLHQMNDLCTEKKKLDSRLNTLQNQQGNAFQGPRKADIVARKKVTELIQVQAERILALKEEIALLRKKGGLILPPIQPPQEKEMKPMGL</sequence>
<accession>A0A485MC98</accession>
<keyword evidence="6 9" id="KW-0175">Coiled coil</keyword>
<comment type="subcellular location">
    <subcellularLocation>
        <location evidence="1">Cell projection</location>
        <location evidence="1">Cilium</location>
    </subcellularLocation>
    <subcellularLocation>
        <location evidence="2">Cytoplasm</location>
        <location evidence="2">Cytoskeleton</location>
    </subcellularLocation>
</comment>
<evidence type="ECO:0000256" key="1">
    <source>
        <dbReference type="ARBA" id="ARBA00004138"/>
    </source>
</evidence>